<gene>
    <name evidence="6" type="ORF">SAMN04487964_11163</name>
</gene>
<dbReference type="SUPFAM" id="SSF50199">
    <property type="entry name" value="Staphylococcal nuclease"/>
    <property type="match status" value="1"/>
</dbReference>
<dbReference type="PANTHER" id="PTHR12302">
    <property type="entry name" value="EBNA2 BINDING PROTEIN P100"/>
    <property type="match status" value="1"/>
</dbReference>
<evidence type="ECO:0000313" key="7">
    <source>
        <dbReference type="Proteomes" id="UP001159257"/>
    </source>
</evidence>
<keyword evidence="7" id="KW-1185">Reference proteome</keyword>
<evidence type="ECO:0000256" key="1">
    <source>
        <dbReference type="ARBA" id="ARBA00022722"/>
    </source>
</evidence>
<dbReference type="Pfam" id="PF00565">
    <property type="entry name" value="SNase"/>
    <property type="match status" value="1"/>
</dbReference>
<name>A0ABY1S264_9GAMM</name>
<keyword evidence="4" id="KW-0732">Signal</keyword>
<evidence type="ECO:0000256" key="4">
    <source>
        <dbReference type="SAM" id="SignalP"/>
    </source>
</evidence>
<comment type="caution">
    <text evidence="6">The sequence shown here is derived from an EMBL/GenBank/DDBJ whole genome shotgun (WGS) entry which is preliminary data.</text>
</comment>
<dbReference type="Proteomes" id="UP001159257">
    <property type="component" value="Unassembled WGS sequence"/>
</dbReference>
<proteinExistence type="predicted"/>
<dbReference type="PROSITE" id="PS50830">
    <property type="entry name" value="TNASE_3"/>
    <property type="match status" value="1"/>
</dbReference>
<evidence type="ECO:0000313" key="6">
    <source>
        <dbReference type="EMBL" id="SMR75671.1"/>
    </source>
</evidence>
<reference evidence="6 7" key="1">
    <citation type="submission" date="2017-05" db="EMBL/GenBank/DDBJ databases">
        <authorList>
            <person name="Varghese N."/>
            <person name="Submissions S."/>
        </authorList>
    </citation>
    <scope>NUCLEOTIDE SEQUENCE [LARGE SCALE GENOMIC DNA]</scope>
    <source>
        <strain evidence="6 7">CGMCC 1.7287</strain>
    </source>
</reference>
<accession>A0ABY1S264</accession>
<keyword evidence="1" id="KW-0540">Nuclease</keyword>
<dbReference type="EMBL" id="FXWV01000011">
    <property type="protein sequence ID" value="SMR75671.1"/>
    <property type="molecule type" value="Genomic_DNA"/>
</dbReference>
<evidence type="ECO:0000256" key="3">
    <source>
        <dbReference type="ARBA" id="ARBA00022801"/>
    </source>
</evidence>
<sequence>MSAFFVSARAVCLLVFFLLFPALTQAACSQLPGGFSAHVDHVYDGDTLRLQDGRKVRLVGVNTPEMGRDGRADEPYAREARNWLKQRADRQRVYLLPGSESRDRYGRLLAHLYLPDGRLAAEWMVREGLGYALAMGSDERLADCLFEAEQEARQKSERLWQQSPVAAGDVSQSGFAVVRGRVTRITPTRRGLYIDLDQHLALFLSEDVVDEVGADLWQTGQVLEARGWLVDRLQRQQNLAAGQQRWLLRVMHKYHIREH</sequence>
<organism evidence="6 7">
    <name type="scientific">Marinobacterium sediminicola</name>
    <dbReference type="NCBI Taxonomy" id="518898"/>
    <lineage>
        <taxon>Bacteria</taxon>
        <taxon>Pseudomonadati</taxon>
        <taxon>Pseudomonadota</taxon>
        <taxon>Gammaproteobacteria</taxon>
        <taxon>Oceanospirillales</taxon>
        <taxon>Oceanospirillaceae</taxon>
        <taxon>Marinobacterium</taxon>
    </lineage>
</organism>
<dbReference type="Gene3D" id="2.40.50.90">
    <property type="match status" value="1"/>
</dbReference>
<evidence type="ECO:0000259" key="5">
    <source>
        <dbReference type="PROSITE" id="PS50830"/>
    </source>
</evidence>
<protein>
    <submittedName>
        <fullName evidence="6">Endonuclease YncB, thermonuclease family</fullName>
    </submittedName>
</protein>
<dbReference type="InterPro" id="IPR016071">
    <property type="entry name" value="Staphylococal_nuclease_OB-fold"/>
</dbReference>
<dbReference type="RefSeq" id="WP_239041102.1">
    <property type="nucleotide sequence ID" value="NZ_BAAAEY010000011.1"/>
</dbReference>
<dbReference type="InterPro" id="IPR035437">
    <property type="entry name" value="SNase_OB-fold_sf"/>
</dbReference>
<keyword evidence="3" id="KW-0378">Hydrolase</keyword>
<feature type="chain" id="PRO_5047468244" evidence="4">
    <location>
        <begin position="27"/>
        <end position="259"/>
    </location>
</feature>
<dbReference type="GO" id="GO:0004519">
    <property type="term" value="F:endonuclease activity"/>
    <property type="evidence" value="ECO:0007669"/>
    <property type="project" value="UniProtKB-KW"/>
</dbReference>
<keyword evidence="2 6" id="KW-0255">Endonuclease</keyword>
<dbReference type="PANTHER" id="PTHR12302:SF3">
    <property type="entry name" value="SERINE_THREONINE-PROTEIN KINASE 31"/>
    <property type="match status" value="1"/>
</dbReference>
<dbReference type="SMART" id="SM00318">
    <property type="entry name" value="SNc"/>
    <property type="match status" value="1"/>
</dbReference>
<evidence type="ECO:0000256" key="2">
    <source>
        <dbReference type="ARBA" id="ARBA00022759"/>
    </source>
</evidence>
<feature type="domain" description="TNase-like" evidence="5">
    <location>
        <begin position="33"/>
        <end position="162"/>
    </location>
</feature>
<feature type="signal peptide" evidence="4">
    <location>
        <begin position="1"/>
        <end position="26"/>
    </location>
</feature>